<dbReference type="Gene3D" id="3.30.60.10">
    <property type="entry name" value="Endochitinase-like"/>
    <property type="match status" value="2"/>
</dbReference>
<keyword evidence="11" id="KW-0326">Glycosidase</keyword>
<evidence type="ECO:0000313" key="15">
    <source>
        <dbReference type="EMBL" id="URD75131.1"/>
    </source>
</evidence>
<dbReference type="InterPro" id="IPR000726">
    <property type="entry name" value="Glyco_hydro_19_cat"/>
</dbReference>
<keyword evidence="6" id="KW-0378">Hydrolase</keyword>
<feature type="disulfide bond" evidence="13">
    <location>
        <begin position="93"/>
        <end position="105"/>
    </location>
</feature>
<keyword evidence="9 13" id="KW-1015">Disulfide bond</keyword>
<dbReference type="SUPFAM" id="SSF57016">
    <property type="entry name" value="Plant lectins/antimicrobial peptides"/>
    <property type="match status" value="2"/>
</dbReference>
<keyword evidence="7" id="KW-0611">Plant defense</keyword>
<evidence type="ECO:0000259" key="14">
    <source>
        <dbReference type="PROSITE" id="PS50941"/>
    </source>
</evidence>
<feature type="disulfide bond" evidence="13">
    <location>
        <begin position="511"/>
        <end position="515"/>
    </location>
</feature>
<comment type="similarity">
    <text evidence="2">Belongs to the glycosyl hydrolase 19 family. Chitinase class I subfamily.</text>
</comment>
<dbReference type="CDD" id="cd06921">
    <property type="entry name" value="ChtBD1_GH19_hevein"/>
    <property type="match status" value="2"/>
</dbReference>
<evidence type="ECO:0000256" key="5">
    <source>
        <dbReference type="ARBA" id="ARBA00022729"/>
    </source>
</evidence>
<sequence length="772" mass="83489">MRRGILTRNLKAFGHETYPRTCLCDFPHSPHLVQRKLRGGQESISLYKHHLPPTPPPPLLRRMKTLLLVIFTLFSSLGAFAEQCGRQAGGALCPGGLCCSQFGWCGNTDEYCCKGCQSQCGSSGCSGVASIISSSLFEQMLKHRNDAACPGKGFYTYTAFIAAANSFSGFGTTGDDAKRKREIAAFLAQTSHETTGGWATAPDGPYAWGYCFVQEQNPPSDYCVASSQWPCAAGKKYYGRGPIQISFNYNYGPAGRAIGSDLLNNPDLVATDATISFKTALWFWMTPQSPKPSCHDVITGRWTPSNADQAAGRLPGYGVITNIINGGLECGKGYNDKVADRIGFYKRYCDLLGVSYGDNLDCYNQRPFTSTTGICTYYELATDEKRHPNTQSSDYARPYPKTCLSDFPHALHLVQRKLHSGQEAFPSTKTANEGQRTISLYKHHLPPTPPPPPLLRRMKALLLVIFTLFSSLGAFAEQCGRQAGGALCPGGLCCSQYGWCGNTDAYCGQGCQSQCAGSTPSPSTPSGGGSVASIISSSLFEQMLKHRNDAACPGKGFYTYTAFIAAANSFSGFGTTGDDATRKREIAAFLAQTSHETTGGWATAPDGPYAWGYCFLQEQNPPSDYCVASSQWPCAAGKKYYGRGPIQISYNYNYGPAGKAIGSDLLNNPDLVATDATISFKTALWFWMTPQSPKPSCHDVITGRWTPSNADRAAGRLPGYGVVTNIINGGVECGKGSNDKVADRIGFYKRYCDLLGVSYGDNLDCYNQSPFT</sequence>
<keyword evidence="12" id="KW-0624">Polysaccharide degradation</keyword>
<evidence type="ECO:0000256" key="12">
    <source>
        <dbReference type="ARBA" id="ARBA00023326"/>
    </source>
</evidence>
<dbReference type="Gene3D" id="1.10.530.10">
    <property type="match status" value="2"/>
</dbReference>
<evidence type="ECO:0000256" key="7">
    <source>
        <dbReference type="ARBA" id="ARBA00022821"/>
    </source>
</evidence>
<protein>
    <recommendedName>
        <fullName evidence="3">chitinase</fullName>
        <ecNumber evidence="3">3.2.1.14</ecNumber>
    </recommendedName>
</protein>
<dbReference type="SMART" id="SM00270">
    <property type="entry name" value="ChtBD1"/>
    <property type="match status" value="2"/>
</dbReference>
<keyword evidence="8" id="KW-0146">Chitin degradation</keyword>
<dbReference type="GO" id="GO:0016998">
    <property type="term" value="P:cell wall macromolecule catabolic process"/>
    <property type="evidence" value="ECO:0007669"/>
    <property type="project" value="InterPro"/>
</dbReference>
<dbReference type="SUPFAM" id="SSF53955">
    <property type="entry name" value="Lysozyme-like"/>
    <property type="match status" value="2"/>
</dbReference>
<feature type="disulfide bond" evidence="13">
    <location>
        <begin position="98"/>
        <end position="112"/>
    </location>
</feature>
<dbReference type="PROSITE" id="PS00026">
    <property type="entry name" value="CHIT_BIND_I_1"/>
    <property type="match status" value="2"/>
</dbReference>
<dbReference type="InterPro" id="IPR018371">
    <property type="entry name" value="Chitin-binding_1_CS"/>
</dbReference>
<organism evidence="15 16">
    <name type="scientific">Musa troglodytarum</name>
    <name type="common">fe'i banana</name>
    <dbReference type="NCBI Taxonomy" id="320322"/>
    <lineage>
        <taxon>Eukaryota</taxon>
        <taxon>Viridiplantae</taxon>
        <taxon>Streptophyta</taxon>
        <taxon>Embryophyta</taxon>
        <taxon>Tracheophyta</taxon>
        <taxon>Spermatophyta</taxon>
        <taxon>Magnoliopsida</taxon>
        <taxon>Liliopsida</taxon>
        <taxon>Zingiberales</taxon>
        <taxon>Musaceae</taxon>
        <taxon>Musa</taxon>
    </lineage>
</organism>
<name>A0A9E7EDF6_9LILI</name>
<dbReference type="Proteomes" id="UP001055439">
    <property type="component" value="Chromosome 1"/>
</dbReference>
<dbReference type="FunFam" id="3.30.60.10:FF:000001">
    <property type="entry name" value="Basic endochitinase"/>
    <property type="match status" value="2"/>
</dbReference>
<feature type="domain" description="Chitin-binding type-1" evidence="14">
    <location>
        <begin position="476"/>
        <end position="517"/>
    </location>
</feature>
<dbReference type="PANTHER" id="PTHR22595:SF79">
    <property type="entry name" value="CHITINASE 12"/>
    <property type="match status" value="1"/>
</dbReference>
<evidence type="ECO:0000256" key="9">
    <source>
        <dbReference type="ARBA" id="ARBA00023157"/>
    </source>
</evidence>
<keyword evidence="4 13" id="KW-0147">Chitin-binding</keyword>
<dbReference type="Gene3D" id="3.30.20.10">
    <property type="entry name" value="Endochitinase, domain 2"/>
    <property type="match status" value="2"/>
</dbReference>
<keyword evidence="10" id="KW-0119">Carbohydrate metabolism</keyword>
<feature type="disulfide bond" evidence="13">
    <location>
        <begin position="116"/>
        <end position="120"/>
    </location>
</feature>
<feature type="disulfide bond" evidence="13">
    <location>
        <begin position="488"/>
        <end position="500"/>
    </location>
</feature>
<evidence type="ECO:0000313" key="16">
    <source>
        <dbReference type="Proteomes" id="UP001055439"/>
    </source>
</evidence>
<dbReference type="EMBL" id="CP097502">
    <property type="protein sequence ID" value="URD75131.1"/>
    <property type="molecule type" value="Genomic_DNA"/>
</dbReference>
<dbReference type="InterPro" id="IPR036861">
    <property type="entry name" value="Endochitinase-like_sf"/>
</dbReference>
<proteinExistence type="inferred from homology"/>
<dbReference type="EC" id="3.2.1.14" evidence="3"/>
<evidence type="ECO:0000256" key="13">
    <source>
        <dbReference type="PROSITE-ProRule" id="PRU00261"/>
    </source>
</evidence>
<dbReference type="GO" id="GO:0008843">
    <property type="term" value="F:endochitinase activity"/>
    <property type="evidence" value="ECO:0007669"/>
    <property type="project" value="UniProtKB-EC"/>
</dbReference>
<evidence type="ECO:0000256" key="11">
    <source>
        <dbReference type="ARBA" id="ARBA00023295"/>
    </source>
</evidence>
<dbReference type="PRINTS" id="PR00451">
    <property type="entry name" value="CHITINBINDNG"/>
</dbReference>
<evidence type="ECO:0000256" key="1">
    <source>
        <dbReference type="ARBA" id="ARBA00000822"/>
    </source>
</evidence>
<comment type="catalytic activity">
    <reaction evidence="1">
        <text>Random endo-hydrolysis of N-acetyl-beta-D-glucosaminide (1-&gt;4)-beta-linkages in chitin and chitodextrins.</text>
        <dbReference type="EC" id="3.2.1.14"/>
    </reaction>
</comment>
<dbReference type="CDD" id="cd00325">
    <property type="entry name" value="chitinase_GH19"/>
    <property type="match status" value="2"/>
</dbReference>
<dbReference type="OrthoDB" id="5985073at2759"/>
<dbReference type="GO" id="GO:0008061">
    <property type="term" value="F:chitin binding"/>
    <property type="evidence" value="ECO:0007669"/>
    <property type="project" value="UniProtKB-UniRule"/>
</dbReference>
<evidence type="ECO:0000256" key="2">
    <source>
        <dbReference type="ARBA" id="ARBA00009373"/>
    </source>
</evidence>
<dbReference type="GO" id="GO:0006032">
    <property type="term" value="P:chitin catabolic process"/>
    <property type="evidence" value="ECO:0007669"/>
    <property type="project" value="UniProtKB-KW"/>
</dbReference>
<dbReference type="AlphaFoldDB" id="A0A9E7EDF6"/>
<feature type="disulfide bond" evidence="13">
    <location>
        <begin position="479"/>
        <end position="494"/>
    </location>
</feature>
<dbReference type="GO" id="GO:0000272">
    <property type="term" value="P:polysaccharide catabolic process"/>
    <property type="evidence" value="ECO:0007669"/>
    <property type="project" value="UniProtKB-KW"/>
</dbReference>
<dbReference type="PROSITE" id="PS00774">
    <property type="entry name" value="CHITINASE_19_2"/>
    <property type="match status" value="2"/>
</dbReference>
<evidence type="ECO:0000256" key="10">
    <source>
        <dbReference type="ARBA" id="ARBA00023277"/>
    </source>
</evidence>
<evidence type="ECO:0000256" key="3">
    <source>
        <dbReference type="ARBA" id="ARBA00012729"/>
    </source>
</evidence>
<keyword evidence="5" id="KW-0732">Signal</keyword>
<dbReference type="InterPro" id="IPR001002">
    <property type="entry name" value="Chitin-bd_1"/>
</dbReference>
<gene>
    <name evidence="15" type="ORF">MUK42_36942</name>
</gene>
<dbReference type="Pfam" id="PF00187">
    <property type="entry name" value="Chitin_bind_1"/>
    <property type="match status" value="2"/>
</dbReference>
<evidence type="ECO:0000256" key="6">
    <source>
        <dbReference type="ARBA" id="ARBA00022801"/>
    </source>
</evidence>
<feature type="domain" description="Chitin-binding type-1" evidence="14">
    <location>
        <begin position="81"/>
        <end position="122"/>
    </location>
</feature>
<dbReference type="Pfam" id="PF00182">
    <property type="entry name" value="Glyco_hydro_19"/>
    <property type="match status" value="2"/>
</dbReference>
<dbReference type="PANTHER" id="PTHR22595">
    <property type="entry name" value="CHITINASE-RELATED"/>
    <property type="match status" value="1"/>
</dbReference>
<reference evidence="15" key="1">
    <citation type="submission" date="2022-05" db="EMBL/GenBank/DDBJ databases">
        <title>The Musa troglodytarum L. genome provides insights into the mechanism of non-climacteric behaviour and enrichment of carotenoids.</title>
        <authorList>
            <person name="Wang J."/>
        </authorList>
    </citation>
    <scope>NUCLEOTIDE SEQUENCE</scope>
    <source>
        <tissue evidence="15">Leaf</tissue>
    </source>
</reference>
<evidence type="ECO:0000256" key="4">
    <source>
        <dbReference type="ARBA" id="ARBA00022669"/>
    </source>
</evidence>
<evidence type="ECO:0000256" key="8">
    <source>
        <dbReference type="ARBA" id="ARBA00023024"/>
    </source>
</evidence>
<dbReference type="FunFam" id="3.30.20.10:FF:000001">
    <property type="entry name" value="Endochitinase (Chitinase)"/>
    <property type="match status" value="2"/>
</dbReference>
<feature type="disulfide bond" evidence="13">
    <location>
        <begin position="84"/>
        <end position="99"/>
    </location>
</feature>
<dbReference type="InterPro" id="IPR023346">
    <property type="entry name" value="Lysozyme-like_dom_sf"/>
</dbReference>
<keyword evidence="16" id="KW-1185">Reference proteome</keyword>
<feature type="disulfide bond" evidence="13">
    <location>
        <begin position="493"/>
        <end position="507"/>
    </location>
</feature>
<dbReference type="PROSITE" id="PS00773">
    <property type="entry name" value="CHITINASE_19_1"/>
    <property type="match status" value="2"/>
</dbReference>
<dbReference type="PROSITE" id="PS50941">
    <property type="entry name" value="CHIT_BIND_I_2"/>
    <property type="match status" value="2"/>
</dbReference>
<accession>A0A9E7EDF6</accession>
<dbReference type="GO" id="GO:0050832">
    <property type="term" value="P:defense response to fungus"/>
    <property type="evidence" value="ECO:0007669"/>
    <property type="project" value="UniProtKB-ARBA"/>
</dbReference>